<reference evidence="1 2" key="1">
    <citation type="submission" date="2019-07" db="EMBL/GenBank/DDBJ databases">
        <title>De Novo Assembly of kiwifruit Actinidia rufa.</title>
        <authorList>
            <person name="Sugita-Konishi S."/>
            <person name="Sato K."/>
            <person name="Mori E."/>
            <person name="Abe Y."/>
            <person name="Kisaki G."/>
            <person name="Hamano K."/>
            <person name="Suezawa K."/>
            <person name="Otani M."/>
            <person name="Fukuda T."/>
            <person name="Manabe T."/>
            <person name="Gomi K."/>
            <person name="Tabuchi M."/>
            <person name="Akimitsu K."/>
            <person name="Kataoka I."/>
        </authorList>
    </citation>
    <scope>NUCLEOTIDE SEQUENCE [LARGE SCALE GENOMIC DNA]</scope>
    <source>
        <strain evidence="2">cv. Fuchu</strain>
    </source>
</reference>
<dbReference type="AlphaFoldDB" id="A0A7J0EWN4"/>
<evidence type="ECO:0000313" key="2">
    <source>
        <dbReference type="Proteomes" id="UP000585474"/>
    </source>
</evidence>
<organism evidence="1 2">
    <name type="scientific">Actinidia rufa</name>
    <dbReference type="NCBI Taxonomy" id="165716"/>
    <lineage>
        <taxon>Eukaryota</taxon>
        <taxon>Viridiplantae</taxon>
        <taxon>Streptophyta</taxon>
        <taxon>Embryophyta</taxon>
        <taxon>Tracheophyta</taxon>
        <taxon>Spermatophyta</taxon>
        <taxon>Magnoliopsida</taxon>
        <taxon>eudicotyledons</taxon>
        <taxon>Gunneridae</taxon>
        <taxon>Pentapetalae</taxon>
        <taxon>asterids</taxon>
        <taxon>Ericales</taxon>
        <taxon>Actinidiaceae</taxon>
        <taxon>Actinidia</taxon>
    </lineage>
</organism>
<comment type="caution">
    <text evidence="1">The sequence shown here is derived from an EMBL/GenBank/DDBJ whole genome shotgun (WGS) entry which is preliminary data.</text>
</comment>
<name>A0A7J0EWN4_9ERIC</name>
<protein>
    <submittedName>
        <fullName evidence="1">Uncharacterized protein</fullName>
    </submittedName>
</protein>
<sequence>MVGIEGIVVRMVGSEVAGSGGRVTLGTAGMVGSVGIGKDDGIWVLGKGGIVGFGKVGTVGSVGKAVLGISGSVAWGMGGSVGNGGNVTLGRDGIGGTVCSRWRAAWVVWVLENDNFDGGGEKKGRVGVVVGMVGIEGNVVGMVGSEVAGSGGRVTLGTAGMVGNVGVGKDDGIWVLGKGGNVVGFGKGGAVGNVGKAVLGNGGSVACGMVGIVGNGGNATLGRAGIVGTVCSSWRAAQVIWVLESANAKIRDRTKQCWKAAIVLYTKVQGAGLR</sequence>
<dbReference type="OrthoDB" id="1739078at2759"/>
<gene>
    <name evidence="1" type="ORF">Acr_07g0009950</name>
</gene>
<evidence type="ECO:0000313" key="1">
    <source>
        <dbReference type="EMBL" id="GFY90798.1"/>
    </source>
</evidence>
<keyword evidence="2" id="KW-1185">Reference proteome</keyword>
<proteinExistence type="predicted"/>
<accession>A0A7J0EWN4</accession>
<dbReference type="Proteomes" id="UP000585474">
    <property type="component" value="Unassembled WGS sequence"/>
</dbReference>
<dbReference type="EMBL" id="BJWL01000007">
    <property type="protein sequence ID" value="GFY90798.1"/>
    <property type="molecule type" value="Genomic_DNA"/>
</dbReference>